<gene>
    <name evidence="2" type="ORF">PPRIM_AZ9-3.1.T0040183</name>
</gene>
<sequence length="152" mass="17897">MNKVNTKSKQQVQNDFDSFQSDNSYQSDGDNQPIIMNFLEDIKGHLDGDISFETNEHDIYDPDFSQNISHRIKEHQETAFQKQKFKSNTQSIKSCNSINIICSLEIFQQQLELKHTQSLPDQQNLQTISDSKKQQLNFLWEKIRQKNKDKEK</sequence>
<name>A0A8S1JLW9_PARPR</name>
<comment type="caution">
    <text evidence="2">The sequence shown here is derived from an EMBL/GenBank/DDBJ whole genome shotgun (WGS) entry which is preliminary data.</text>
</comment>
<proteinExistence type="predicted"/>
<evidence type="ECO:0000313" key="3">
    <source>
        <dbReference type="Proteomes" id="UP000688137"/>
    </source>
</evidence>
<protein>
    <submittedName>
        <fullName evidence="2">Uncharacterized protein</fullName>
    </submittedName>
</protein>
<dbReference type="OMA" id="ICSLEIF"/>
<dbReference type="Proteomes" id="UP000688137">
    <property type="component" value="Unassembled WGS sequence"/>
</dbReference>
<evidence type="ECO:0000256" key="1">
    <source>
        <dbReference type="SAM" id="MobiDB-lite"/>
    </source>
</evidence>
<dbReference type="AlphaFoldDB" id="A0A8S1JLW9"/>
<feature type="compositionally biased region" description="Polar residues" evidence="1">
    <location>
        <begin position="1"/>
        <end position="30"/>
    </location>
</feature>
<organism evidence="2 3">
    <name type="scientific">Paramecium primaurelia</name>
    <dbReference type="NCBI Taxonomy" id="5886"/>
    <lineage>
        <taxon>Eukaryota</taxon>
        <taxon>Sar</taxon>
        <taxon>Alveolata</taxon>
        <taxon>Ciliophora</taxon>
        <taxon>Intramacronucleata</taxon>
        <taxon>Oligohymenophorea</taxon>
        <taxon>Peniculida</taxon>
        <taxon>Parameciidae</taxon>
        <taxon>Paramecium</taxon>
    </lineage>
</organism>
<keyword evidence="3" id="KW-1185">Reference proteome</keyword>
<feature type="region of interest" description="Disordered" evidence="1">
    <location>
        <begin position="1"/>
        <end position="32"/>
    </location>
</feature>
<evidence type="ECO:0000313" key="2">
    <source>
        <dbReference type="EMBL" id="CAD8042964.1"/>
    </source>
</evidence>
<reference evidence="2" key="1">
    <citation type="submission" date="2021-01" db="EMBL/GenBank/DDBJ databases">
        <authorList>
            <consortium name="Genoscope - CEA"/>
            <person name="William W."/>
        </authorList>
    </citation>
    <scope>NUCLEOTIDE SEQUENCE</scope>
</reference>
<dbReference type="EMBL" id="CAJJDM010000001">
    <property type="protein sequence ID" value="CAD8042964.1"/>
    <property type="molecule type" value="Genomic_DNA"/>
</dbReference>
<accession>A0A8S1JLW9</accession>